<name>A0A1R4INX6_9MICO</name>
<sequence length="184" mass="19849">MLKYAQRQDIRSEWQGKTMSHSRIQRSIRVRVAGGALAVVIAGALTGCFANPLDDIVNKVSESSAKDAAEQIVEGMTGGDSKIEFGELPADFPKEIPLVSNDIMQSMTVEEGTMVVVMDSRGLKDIAAQVKSDFADWEEVASTDLGQMISAIYKKGDLNVTVTIMSNDDEEGSIVGYTVTPAEN</sequence>
<dbReference type="AlphaFoldDB" id="A0A1R4INX6"/>
<protein>
    <recommendedName>
        <fullName evidence="3">DUF4854 domain-containing protein</fullName>
    </recommendedName>
</protein>
<evidence type="ECO:0000313" key="2">
    <source>
        <dbReference type="Proteomes" id="UP000196320"/>
    </source>
</evidence>
<gene>
    <name evidence="1" type="ORF">FM104_03105</name>
</gene>
<evidence type="ECO:0000313" key="1">
    <source>
        <dbReference type="EMBL" id="SJN21344.1"/>
    </source>
</evidence>
<evidence type="ECO:0008006" key="3">
    <source>
        <dbReference type="Google" id="ProtNLM"/>
    </source>
</evidence>
<dbReference type="Proteomes" id="UP000196320">
    <property type="component" value="Unassembled WGS sequence"/>
</dbReference>
<reference evidence="1 2" key="1">
    <citation type="submission" date="2017-02" db="EMBL/GenBank/DDBJ databases">
        <authorList>
            <person name="Peterson S.W."/>
        </authorList>
    </citation>
    <scope>NUCLEOTIDE SEQUENCE [LARGE SCALE GENOMIC DNA]</scope>
    <source>
        <strain evidence="1 2">B Mb 05.01</strain>
    </source>
</reference>
<proteinExistence type="predicted"/>
<accession>A0A1R4INX6</accession>
<keyword evidence="2" id="KW-1185">Reference proteome</keyword>
<dbReference type="EMBL" id="FUKO01000011">
    <property type="protein sequence ID" value="SJN21344.1"/>
    <property type="molecule type" value="Genomic_DNA"/>
</dbReference>
<organism evidence="1 2">
    <name type="scientific">Microbacterium esteraromaticum</name>
    <dbReference type="NCBI Taxonomy" id="57043"/>
    <lineage>
        <taxon>Bacteria</taxon>
        <taxon>Bacillati</taxon>
        <taxon>Actinomycetota</taxon>
        <taxon>Actinomycetes</taxon>
        <taxon>Micrococcales</taxon>
        <taxon>Microbacteriaceae</taxon>
        <taxon>Microbacterium</taxon>
    </lineage>
</organism>